<dbReference type="RefSeq" id="WP_014785599.1">
    <property type="nucleotide sequence ID" value="NC_018014.1"/>
</dbReference>
<protein>
    <submittedName>
        <fullName evidence="3">Uncharacterized protein involved in exopolysaccharide biosynthesis</fullName>
    </submittedName>
</protein>
<dbReference type="Proteomes" id="UP000006056">
    <property type="component" value="Chromosome"/>
</dbReference>
<reference evidence="3 4" key="1">
    <citation type="submission" date="2012-06" db="EMBL/GenBank/DDBJ databases">
        <title>Complete genome of Terriglobus roseus DSM 18391.</title>
        <authorList>
            <consortium name="US DOE Joint Genome Institute (JGI-PGF)"/>
            <person name="Lucas S."/>
            <person name="Copeland A."/>
            <person name="Lapidus A."/>
            <person name="Glavina del Rio T."/>
            <person name="Dalin E."/>
            <person name="Tice H."/>
            <person name="Bruce D."/>
            <person name="Goodwin L."/>
            <person name="Pitluck S."/>
            <person name="Peters L."/>
            <person name="Mikhailova N."/>
            <person name="Munk A.C.C."/>
            <person name="Kyrpides N."/>
            <person name="Mavromatis K."/>
            <person name="Ivanova N."/>
            <person name="Brettin T."/>
            <person name="Detter J.C."/>
            <person name="Han C."/>
            <person name="Larimer F."/>
            <person name="Land M."/>
            <person name="Hauser L."/>
            <person name="Markowitz V."/>
            <person name="Cheng J.-F."/>
            <person name="Hugenholtz P."/>
            <person name="Woyke T."/>
            <person name="Wu D."/>
            <person name="Brambilla E."/>
            <person name="Klenk H.-P."/>
            <person name="Eisen J.A."/>
        </authorList>
    </citation>
    <scope>NUCLEOTIDE SEQUENCE [LARGE SCALE GENOMIC DNA]</scope>
    <source>
        <strain evidence="4">DSM 18391 / NRRL B-41598 / KBS 63</strain>
    </source>
</reference>
<dbReference type="AlphaFoldDB" id="I3ZFL2"/>
<keyword evidence="1" id="KW-0175">Coiled coil</keyword>
<dbReference type="OrthoDB" id="112918at2"/>
<evidence type="ECO:0000256" key="1">
    <source>
        <dbReference type="SAM" id="Coils"/>
    </source>
</evidence>
<keyword evidence="2" id="KW-0472">Membrane</keyword>
<evidence type="ECO:0000313" key="3">
    <source>
        <dbReference type="EMBL" id="AFL88030.1"/>
    </source>
</evidence>
<dbReference type="STRING" id="926566.Terro_1728"/>
<feature type="transmembrane region" description="Helical" evidence="2">
    <location>
        <begin position="29"/>
        <end position="48"/>
    </location>
</feature>
<feature type="transmembrane region" description="Helical" evidence="2">
    <location>
        <begin position="441"/>
        <end position="459"/>
    </location>
</feature>
<proteinExistence type="predicted"/>
<dbReference type="GO" id="GO:0004713">
    <property type="term" value="F:protein tyrosine kinase activity"/>
    <property type="evidence" value="ECO:0007669"/>
    <property type="project" value="TreeGrafter"/>
</dbReference>
<dbReference type="GO" id="GO:0005886">
    <property type="term" value="C:plasma membrane"/>
    <property type="evidence" value="ECO:0007669"/>
    <property type="project" value="TreeGrafter"/>
</dbReference>
<dbReference type="EMBL" id="CP003379">
    <property type="protein sequence ID" value="AFL88030.1"/>
    <property type="molecule type" value="Genomic_DNA"/>
</dbReference>
<gene>
    <name evidence="3" type="ordered locus">Terro_1728</name>
</gene>
<name>I3ZFL2_TERRK</name>
<dbReference type="HOGENOM" id="CLU_564709_0_0_0"/>
<dbReference type="eggNOG" id="COG3206">
    <property type="taxonomic scope" value="Bacteria"/>
</dbReference>
<keyword evidence="2" id="KW-0812">Transmembrane</keyword>
<sequence length="500" mass="54956">MANLLLGESSNTKPTPESGITGAIRKYKIPFLTVLIAGFVLTSAYLLFSHKKYQSDMSLIVQNSRKTNVISADPTTNSQPIASVVSEEDINSAVEVLGSTDVLDDVADPGWQDSPSHSAQAQNDHEAKLANLRKRMIVMPVRKSHVIDVSYTSNDPKVSQDTLSALLRQFIDKEKVLSQPGNVPQFFDKEAQRYKSQWEEAQRKLAAFQQTHGFISVSDKEVESAKALDDARTLLRASEAELSELTQRIATEHAQLATTPVRVRTAQRTSPASGAIDQVNTLLAQLNMKRAQLLTAYQPEDRTVKAVEVQIEQANEELTRLRSLSTSDESTDINPTWQSLDQAFTTDSARLKAVTGRRATLQSQVDRLQSDVRGLSGDALEFKNLQETAASLDANYLLYVQKRDSARMSAAMDNSGLLNFGVVQLPTFSLSPVRPKPLRDAILGFAATLFLALMTVYLLNAMNRPMTLDGTLEPSGKLTAIRGPVGTELQTETQAHLAQK</sequence>
<feature type="coiled-coil region" evidence="1">
    <location>
        <begin position="191"/>
        <end position="255"/>
    </location>
</feature>
<keyword evidence="4" id="KW-1185">Reference proteome</keyword>
<accession>I3ZFL2</accession>
<dbReference type="KEGG" id="trs:Terro_1728"/>
<dbReference type="PANTHER" id="PTHR32309">
    <property type="entry name" value="TYROSINE-PROTEIN KINASE"/>
    <property type="match status" value="1"/>
</dbReference>
<organism evidence="3 4">
    <name type="scientific">Terriglobus roseus (strain DSM 18391 / NRRL B-41598 / KBS 63)</name>
    <dbReference type="NCBI Taxonomy" id="926566"/>
    <lineage>
        <taxon>Bacteria</taxon>
        <taxon>Pseudomonadati</taxon>
        <taxon>Acidobacteriota</taxon>
        <taxon>Terriglobia</taxon>
        <taxon>Terriglobales</taxon>
        <taxon>Acidobacteriaceae</taxon>
        <taxon>Terriglobus</taxon>
    </lineage>
</organism>
<evidence type="ECO:0000256" key="2">
    <source>
        <dbReference type="SAM" id="Phobius"/>
    </source>
</evidence>
<dbReference type="PANTHER" id="PTHR32309:SF13">
    <property type="entry name" value="FERRIC ENTEROBACTIN TRANSPORT PROTEIN FEPE"/>
    <property type="match status" value="1"/>
</dbReference>
<keyword evidence="2" id="KW-1133">Transmembrane helix</keyword>
<evidence type="ECO:0000313" key="4">
    <source>
        <dbReference type="Proteomes" id="UP000006056"/>
    </source>
</evidence>
<dbReference type="InterPro" id="IPR050445">
    <property type="entry name" value="Bact_polysacc_biosynth/exp"/>
</dbReference>